<dbReference type="InterPro" id="IPR002797">
    <property type="entry name" value="Polysacc_synth"/>
</dbReference>
<name>A0A5D6W952_9FIRM</name>
<dbReference type="AlphaFoldDB" id="A0A5D6W952"/>
<feature type="transmembrane region" description="Helical" evidence="6">
    <location>
        <begin position="145"/>
        <end position="166"/>
    </location>
</feature>
<gene>
    <name evidence="7" type="ORF">FZ040_00210</name>
</gene>
<feature type="transmembrane region" description="Helical" evidence="6">
    <location>
        <begin position="114"/>
        <end position="133"/>
    </location>
</feature>
<feature type="transmembrane region" description="Helical" evidence="6">
    <location>
        <begin position="323"/>
        <end position="345"/>
    </location>
</feature>
<feature type="transmembrane region" description="Helical" evidence="6">
    <location>
        <begin position="211"/>
        <end position="231"/>
    </location>
</feature>
<dbReference type="PANTHER" id="PTHR30250">
    <property type="entry name" value="PST FAMILY PREDICTED COLANIC ACID TRANSPORTER"/>
    <property type="match status" value="1"/>
</dbReference>
<keyword evidence="4 6" id="KW-1133">Transmembrane helix</keyword>
<protein>
    <submittedName>
        <fullName evidence="7">Oligosaccharide flippase family protein</fullName>
    </submittedName>
</protein>
<evidence type="ECO:0000256" key="4">
    <source>
        <dbReference type="ARBA" id="ARBA00022989"/>
    </source>
</evidence>
<evidence type="ECO:0000256" key="6">
    <source>
        <dbReference type="SAM" id="Phobius"/>
    </source>
</evidence>
<evidence type="ECO:0000313" key="7">
    <source>
        <dbReference type="EMBL" id="TYZ24507.1"/>
    </source>
</evidence>
<comment type="caution">
    <text evidence="7">The sequence shown here is derived from an EMBL/GenBank/DDBJ whole genome shotgun (WGS) entry which is preliminary data.</text>
</comment>
<dbReference type="GO" id="GO:0005886">
    <property type="term" value="C:plasma membrane"/>
    <property type="evidence" value="ECO:0007669"/>
    <property type="project" value="UniProtKB-SubCell"/>
</dbReference>
<dbReference type="Pfam" id="PF01943">
    <property type="entry name" value="Polysacc_synt"/>
    <property type="match status" value="1"/>
</dbReference>
<evidence type="ECO:0000313" key="8">
    <source>
        <dbReference type="Proteomes" id="UP000323646"/>
    </source>
</evidence>
<reference evidence="7 8" key="1">
    <citation type="submission" date="2019-08" db="EMBL/GenBank/DDBJ databases">
        <title>Selenomonas sp. mPRGC5 and Selenomonas sp. mPRGC8 isolated from ruminal fluid of dairy goat (Capra hircus).</title>
        <authorList>
            <person name="Poothong S."/>
            <person name="Nuengjamnong C."/>
            <person name="Tanasupawat S."/>
        </authorList>
    </citation>
    <scope>NUCLEOTIDE SEQUENCE [LARGE SCALE GENOMIC DNA]</scope>
    <source>
        <strain evidence="8">mPRGC5</strain>
    </source>
</reference>
<keyword evidence="5 6" id="KW-0472">Membrane</keyword>
<keyword evidence="3 6" id="KW-0812">Transmembrane</keyword>
<sequence>MLKSIMSFSVSNIVNLFIGLFTVVVLTRVFSPEVYGVVNIFNTTVATGLSILYMGLDSSYIRFYNEPPINDSNKDLGTKLLLCCLIITFICALIFSIFFHKEFAYCFFGFENRIIVIMIFVSICAQLILRFLNIKYRMDFNIKQFTIQSVLTQIISKLFIVLAALLSFTINGVVSFSACSILAFSLLHIYVQRKMFFSFKNINNFEDYRKVFLFATFSAPLPVCMNVNISLTQQIITHLLDVSSVGVYSSAGYFSSILGALQGGFTTYWAAYMYRNYKYKQNEIKQVNEYLLLCIIVVFACMILGRDVIYLLIGSDYHESKDFFSLVLSYPIFMLAAETTSYGISIMNKMQYFFACFIVSICINLWMTYTLIPIVGLKGAAVASFVSGVFLYISRTIIGQRLYNSISDIKVTIIDNIIIILMALIPSVFSDVLSNVFVPLLLVMALIINKERIFCIKNKLIGLIKLLLNISAKG</sequence>
<feature type="transmembrane region" description="Helical" evidence="6">
    <location>
        <begin position="251"/>
        <end position="270"/>
    </location>
</feature>
<feature type="transmembrane region" description="Helical" evidence="6">
    <location>
        <begin position="172"/>
        <end position="191"/>
    </location>
</feature>
<dbReference type="OrthoDB" id="6017905at2"/>
<feature type="transmembrane region" description="Helical" evidence="6">
    <location>
        <begin position="406"/>
        <end position="426"/>
    </location>
</feature>
<accession>A0A5D6W952</accession>
<evidence type="ECO:0000256" key="1">
    <source>
        <dbReference type="ARBA" id="ARBA00004651"/>
    </source>
</evidence>
<feature type="transmembrane region" description="Helical" evidence="6">
    <location>
        <begin position="76"/>
        <end position="99"/>
    </location>
</feature>
<feature type="transmembrane region" description="Helical" evidence="6">
    <location>
        <begin position="352"/>
        <end position="369"/>
    </location>
</feature>
<dbReference type="PANTHER" id="PTHR30250:SF11">
    <property type="entry name" value="O-ANTIGEN TRANSPORTER-RELATED"/>
    <property type="match status" value="1"/>
</dbReference>
<feature type="transmembrane region" description="Helical" evidence="6">
    <location>
        <begin position="12"/>
        <end position="30"/>
    </location>
</feature>
<evidence type="ECO:0000256" key="2">
    <source>
        <dbReference type="ARBA" id="ARBA00022475"/>
    </source>
</evidence>
<comment type="subcellular location">
    <subcellularLocation>
        <location evidence="1">Cell membrane</location>
        <topology evidence="1">Multi-pass membrane protein</topology>
    </subcellularLocation>
</comment>
<dbReference type="InterPro" id="IPR050833">
    <property type="entry name" value="Poly_Biosynth_Transport"/>
</dbReference>
<feature type="transmembrane region" description="Helical" evidence="6">
    <location>
        <begin position="432"/>
        <end position="449"/>
    </location>
</feature>
<proteinExistence type="predicted"/>
<feature type="transmembrane region" description="Helical" evidence="6">
    <location>
        <begin position="36"/>
        <end position="56"/>
    </location>
</feature>
<keyword evidence="8" id="KW-1185">Reference proteome</keyword>
<dbReference type="RefSeq" id="WP_149170141.1">
    <property type="nucleotide sequence ID" value="NZ_VTOY01000001.1"/>
</dbReference>
<dbReference type="EMBL" id="VTOY01000001">
    <property type="protein sequence ID" value="TYZ24507.1"/>
    <property type="molecule type" value="Genomic_DNA"/>
</dbReference>
<organism evidence="7 8">
    <name type="scientific">Selenomonas ruminis</name>
    <dbReference type="NCBI Taxonomy" id="2593411"/>
    <lineage>
        <taxon>Bacteria</taxon>
        <taxon>Bacillati</taxon>
        <taxon>Bacillota</taxon>
        <taxon>Negativicutes</taxon>
        <taxon>Selenomonadales</taxon>
        <taxon>Selenomonadaceae</taxon>
        <taxon>Selenomonas</taxon>
    </lineage>
</organism>
<feature type="transmembrane region" description="Helical" evidence="6">
    <location>
        <begin position="290"/>
        <end position="311"/>
    </location>
</feature>
<evidence type="ECO:0000256" key="3">
    <source>
        <dbReference type="ARBA" id="ARBA00022692"/>
    </source>
</evidence>
<feature type="transmembrane region" description="Helical" evidence="6">
    <location>
        <begin position="375"/>
        <end position="394"/>
    </location>
</feature>
<keyword evidence="2" id="KW-1003">Cell membrane</keyword>
<evidence type="ECO:0000256" key="5">
    <source>
        <dbReference type="ARBA" id="ARBA00023136"/>
    </source>
</evidence>
<dbReference type="Proteomes" id="UP000323646">
    <property type="component" value="Unassembled WGS sequence"/>
</dbReference>